<dbReference type="PANTHER" id="PTHR48043:SF114">
    <property type="entry name" value="IP04436P-RELATED"/>
    <property type="match status" value="1"/>
</dbReference>
<accession>A0A5N4AQY3</accession>
<evidence type="ECO:0000256" key="2">
    <source>
        <dbReference type="ARBA" id="ARBA00022676"/>
    </source>
</evidence>
<keyword evidence="3" id="KW-0808">Transferase</keyword>
<keyword evidence="2" id="KW-0328">Glycosyltransferase</keyword>
<feature type="transmembrane region" description="Helical" evidence="4">
    <location>
        <begin position="510"/>
        <end position="528"/>
    </location>
</feature>
<comment type="similarity">
    <text evidence="1">Belongs to the UDP-glycosyltransferase family.</text>
</comment>
<dbReference type="Gene3D" id="3.40.50.2000">
    <property type="entry name" value="Glycogen Phosphorylase B"/>
    <property type="match status" value="4"/>
</dbReference>
<keyword evidence="4" id="KW-0812">Transmembrane</keyword>
<reference evidence="6 7" key="1">
    <citation type="journal article" date="2018" name="Elife">
        <title>Firefly genomes illuminate parallel origins of bioluminescence in beetles.</title>
        <authorList>
            <person name="Fallon T.R."/>
            <person name="Lower S.E."/>
            <person name="Chang C.H."/>
            <person name="Bessho-Uehara M."/>
            <person name="Martin G.J."/>
            <person name="Bewick A.J."/>
            <person name="Behringer M."/>
            <person name="Debat H.J."/>
            <person name="Wong I."/>
            <person name="Day J.C."/>
            <person name="Suvorov A."/>
            <person name="Silva C.J."/>
            <person name="Stanger-Hall K.F."/>
            <person name="Hall D.W."/>
            <person name="Schmitz R.J."/>
            <person name="Nelson D.R."/>
            <person name="Lewis S.M."/>
            <person name="Shigenobu S."/>
            <person name="Bybee S.M."/>
            <person name="Larracuente A.M."/>
            <person name="Oba Y."/>
            <person name="Weng J.K."/>
        </authorList>
    </citation>
    <scope>NUCLEOTIDE SEQUENCE [LARGE SCALE GENOMIC DNA]</scope>
    <source>
        <strain evidence="6">1611_PpyrPB1</strain>
        <tissue evidence="6">Whole body</tissue>
    </source>
</reference>
<gene>
    <name evidence="6" type="ORF">PPYR_07586</name>
</gene>
<evidence type="ECO:0000256" key="1">
    <source>
        <dbReference type="ARBA" id="ARBA00009995"/>
    </source>
</evidence>
<dbReference type="PROSITE" id="PS00375">
    <property type="entry name" value="UDPGT"/>
    <property type="match status" value="1"/>
</dbReference>
<dbReference type="Proteomes" id="UP000327044">
    <property type="component" value="Unassembled WGS sequence"/>
</dbReference>
<protein>
    <submittedName>
        <fullName evidence="6">Uncharacterized protein</fullName>
    </submittedName>
</protein>
<dbReference type="FunFam" id="3.40.50.2000:FF:000050">
    <property type="entry name" value="UDP-glucuronosyltransferase"/>
    <property type="match status" value="1"/>
</dbReference>
<evidence type="ECO:0000256" key="5">
    <source>
        <dbReference type="SAM" id="SignalP"/>
    </source>
</evidence>
<dbReference type="SUPFAM" id="SSF53756">
    <property type="entry name" value="UDP-Glycosyltransferase/glycogen phosphorylase"/>
    <property type="match status" value="5"/>
</dbReference>
<keyword evidence="4" id="KW-1133">Transmembrane helix</keyword>
<dbReference type="CDD" id="cd03784">
    <property type="entry name" value="GT1_Gtf-like"/>
    <property type="match status" value="1"/>
</dbReference>
<dbReference type="InterPro" id="IPR050271">
    <property type="entry name" value="UDP-glycosyltransferase"/>
</dbReference>
<evidence type="ECO:0000313" key="7">
    <source>
        <dbReference type="Proteomes" id="UP000327044"/>
    </source>
</evidence>
<feature type="transmembrane region" description="Helical" evidence="4">
    <location>
        <begin position="1471"/>
        <end position="1498"/>
    </location>
</feature>
<feature type="signal peptide" evidence="5">
    <location>
        <begin position="1"/>
        <end position="23"/>
    </location>
</feature>
<keyword evidence="5" id="KW-0732">Signal</keyword>
<dbReference type="EMBL" id="VVIM01000005">
    <property type="protein sequence ID" value="KAB0799706.1"/>
    <property type="molecule type" value="Genomic_DNA"/>
</dbReference>
<evidence type="ECO:0000256" key="4">
    <source>
        <dbReference type="SAM" id="Phobius"/>
    </source>
</evidence>
<comment type="caution">
    <text evidence="6">The sequence shown here is derived from an EMBL/GenBank/DDBJ whole genome shotgun (WGS) entry which is preliminary data.</text>
</comment>
<feature type="transmembrane region" description="Helical" evidence="4">
    <location>
        <begin position="624"/>
        <end position="644"/>
    </location>
</feature>
<dbReference type="Pfam" id="PF00201">
    <property type="entry name" value="UDPGT"/>
    <property type="match status" value="4"/>
</dbReference>
<feature type="chain" id="PRO_5024297749" evidence="5">
    <location>
        <begin position="24"/>
        <end position="1518"/>
    </location>
</feature>
<dbReference type="InParanoid" id="A0A5N4AQY3"/>
<evidence type="ECO:0000256" key="3">
    <source>
        <dbReference type="ARBA" id="ARBA00022679"/>
    </source>
</evidence>
<keyword evidence="7" id="KW-1185">Reference proteome</keyword>
<dbReference type="InterPro" id="IPR002213">
    <property type="entry name" value="UDP_glucos_trans"/>
</dbReference>
<name>A0A5N4AQY3_PHOPY</name>
<dbReference type="InterPro" id="IPR035595">
    <property type="entry name" value="UDP_glycos_trans_CS"/>
</dbReference>
<organism evidence="6 7">
    <name type="scientific">Photinus pyralis</name>
    <name type="common">Common eastern firefly</name>
    <name type="synonym">Lampyris pyralis</name>
    <dbReference type="NCBI Taxonomy" id="7054"/>
    <lineage>
        <taxon>Eukaryota</taxon>
        <taxon>Metazoa</taxon>
        <taxon>Ecdysozoa</taxon>
        <taxon>Arthropoda</taxon>
        <taxon>Hexapoda</taxon>
        <taxon>Insecta</taxon>
        <taxon>Pterygota</taxon>
        <taxon>Neoptera</taxon>
        <taxon>Endopterygota</taxon>
        <taxon>Coleoptera</taxon>
        <taxon>Polyphaga</taxon>
        <taxon>Elateriformia</taxon>
        <taxon>Elateroidea</taxon>
        <taxon>Lampyridae</taxon>
        <taxon>Lampyrinae</taxon>
        <taxon>Photinus</taxon>
    </lineage>
</organism>
<keyword evidence="4" id="KW-0472">Membrane</keyword>
<evidence type="ECO:0000313" key="6">
    <source>
        <dbReference type="EMBL" id="KAB0799706.1"/>
    </source>
</evidence>
<sequence length="1518" mass="172599">MLFVMSIREVLIGLLFVNQYVDGEKILGIFAHKGKSHFDSFVPLMKALALKGHDVTVISHFPQKTRVANFSDIDINPGNIFLDVINLGDIPENYRVRRYATPLLLLNLGYESCKQVFSNKNFISFFNSAPKFDLIITELFNTKCFLGALRQLNAPIIGMSSTVPLSWDDFTVGFPSNPAYIPNNFMSFNDKMTFLQRTENTIAYLLTGAINHLHMAISGYLLANVVSESPHDLNEIASNISLMLVNAHFSVQLPRPLPPNYIEVGGLHLTQPKIPPSVSTLIVQYRREDVVQMMVFNVNIKIAVIQFVSQQRVNMWLHTVIVLAILAHVNGYKILALFLYTGKSHFDTFRPLLQELHAKGHQLTVLTHFPFGNSSTNITNIPLRDPLELPSVGVIDLELFLNYPVLRDTLPVLVPIHAMYLCEQVQTQTKVREFISSEQSYDLVIAEFFADYCLMGLAEKFKAPLVGVSSCVPYSYLDKYIGYQNTPSYIPITFSSFSDQMNFLERVQNSVYYVFTHVFFNVLVPLYYNRLTRNNIGRNLSSVEEIHLNTSIMLVNSHFSLTRARPLPPGFIEVAGLHITKWKRPPIIRVIMTQDNMENFDKRIKLGPLASVFQHRVNMRVQTVLVLALVSLVNGYKILALFPYTGKSHFDTFRPLLQELHAKGHQLTVLTHFPFGNSTSNITSIPLRNPFNLPSTGVVDLELLLNYPVLQGTLPVALVIYAMYLCEQVQTQTKVREFINSEQSYDLVIAEFFVDYCLMGLAEKFRAPLVGVSSSMPLPYLDKYIGYQNTPSYIPNINSTTNFTIIPLRSASNLPSTGVVDLELLLNYPVLRDTLPVSVGIYAMYLCEQVQRQTEVREFINSEQSYDLVIAEFFADYCLMGLAEKFKAPLVGISSCVPFSYLDKYIGYQNTPSYVPNMFSSFSDQMDFLERVHNSVHYVFTYVLYNMLAPLYYNRLTRNNIGRNLSSVEEIHSNASIMLVNTHFSLTRPRPLPPGFIEVAGLHIAKWKRPPMNWITVESYEILWIYTSSAYSHFVVFKPLIGALSQKGHNLTVMGFFPSSRKLENCRDVALKLEEGGHGANPGFQDEIGNRELDRYFRCYTIMNYSKATCKSVLASEEYRDECYSDKKYDLIIAEFFATNCMLIPLIEKHNVPLIGVKSQVMLPWQSKWVGNPDNPAYIPDLFLGYSPVKNFSERLKSALLLLVNNVIFDYLESTIVKKIVKKYHPGDFEEFNAKLYSTSLILVNSHFTLNGARPLVPNVVEIGGVHIGTTERLPSHIDKWINESKHGVIYFSLGSMIKGHTFPDDKKQMFINAFGRLPQRVLWKWENETMPGKTDNIMIEKWMPQFDILCHPNVKAFIAHGGMLGVTEAVHCGVPMIIMPQFGDQFTNAKAVEASGGGTILDYRYLDEESIYNALTTALDPKSNKKAKELSARFKDRPLPPLETSIYWIEYVARHGGAPHLRTAAVGMPLYQYLLLDVIAFLVVILFSFLFVVYYISRAILRKLCRRKQSSQKKKKH</sequence>
<proteinExistence type="inferred from homology"/>
<dbReference type="GO" id="GO:0008194">
    <property type="term" value="F:UDP-glycosyltransferase activity"/>
    <property type="evidence" value="ECO:0007669"/>
    <property type="project" value="InterPro"/>
</dbReference>
<dbReference type="PANTHER" id="PTHR48043">
    <property type="entry name" value="EG:EG0003.4 PROTEIN-RELATED"/>
    <property type="match status" value="1"/>
</dbReference>